<organism evidence="1 2">
    <name type="scientific">Potamilus streckersoni</name>
    <dbReference type="NCBI Taxonomy" id="2493646"/>
    <lineage>
        <taxon>Eukaryota</taxon>
        <taxon>Metazoa</taxon>
        <taxon>Spiralia</taxon>
        <taxon>Lophotrochozoa</taxon>
        <taxon>Mollusca</taxon>
        <taxon>Bivalvia</taxon>
        <taxon>Autobranchia</taxon>
        <taxon>Heteroconchia</taxon>
        <taxon>Palaeoheterodonta</taxon>
        <taxon>Unionida</taxon>
        <taxon>Unionoidea</taxon>
        <taxon>Unionidae</taxon>
        <taxon>Ambleminae</taxon>
        <taxon>Lampsilini</taxon>
        <taxon>Potamilus</taxon>
    </lineage>
</organism>
<evidence type="ECO:0000313" key="2">
    <source>
        <dbReference type="Proteomes" id="UP001195483"/>
    </source>
</evidence>
<keyword evidence="2" id="KW-1185">Reference proteome</keyword>
<gene>
    <name evidence="1" type="ORF">CHS0354_006163</name>
</gene>
<proteinExistence type="predicted"/>
<sequence length="266" mass="30269">MTASWENFVIVSCGLVDSTHGNVASAARLTQHQKGSCLQAKLQSRKLVVAYEEIYNFQFTLKDALAKAMRAWTSFHAASIINSDFKAAKLKTADDPEIFENLERLLLHIRILRGPSHIDCVEEGTLITSLLSRTPLKCHILDFNVVPTKPSNLEDKAYISLEDLYAGNPVVFKIPDSQWLIDHGWISPRQRHDTIFVQRFEIFLPVVSRRKKLVQVQAQATVGNQLSAPDGTEYVIYPPFAHTSINVQRREKRTRVLDCRRFKPLQ</sequence>
<name>A0AAE0W2E5_9BIVA</name>
<dbReference type="AlphaFoldDB" id="A0AAE0W2E5"/>
<comment type="caution">
    <text evidence="1">The sequence shown here is derived from an EMBL/GenBank/DDBJ whole genome shotgun (WGS) entry which is preliminary data.</text>
</comment>
<reference evidence="1" key="3">
    <citation type="submission" date="2023-05" db="EMBL/GenBank/DDBJ databases">
        <authorList>
            <person name="Smith C.H."/>
        </authorList>
    </citation>
    <scope>NUCLEOTIDE SEQUENCE</scope>
    <source>
        <strain evidence="1">CHS0354</strain>
        <tissue evidence="1">Mantle</tissue>
    </source>
</reference>
<reference evidence="1" key="1">
    <citation type="journal article" date="2021" name="Genome Biol. Evol.">
        <title>A High-Quality Reference Genome for a Parasitic Bivalve with Doubly Uniparental Inheritance (Bivalvia: Unionida).</title>
        <authorList>
            <person name="Smith C.H."/>
        </authorList>
    </citation>
    <scope>NUCLEOTIDE SEQUENCE</scope>
    <source>
        <strain evidence="1">CHS0354</strain>
    </source>
</reference>
<dbReference type="EMBL" id="JAEAOA010000432">
    <property type="protein sequence ID" value="KAK3597795.1"/>
    <property type="molecule type" value="Genomic_DNA"/>
</dbReference>
<evidence type="ECO:0000313" key="1">
    <source>
        <dbReference type="EMBL" id="KAK3597795.1"/>
    </source>
</evidence>
<reference evidence="1" key="2">
    <citation type="journal article" date="2021" name="Genome Biol. Evol.">
        <title>Developing a high-quality reference genome for a parasitic bivalve with doubly uniparental inheritance (Bivalvia: Unionida).</title>
        <authorList>
            <person name="Smith C.H."/>
        </authorList>
    </citation>
    <scope>NUCLEOTIDE SEQUENCE</scope>
    <source>
        <strain evidence="1">CHS0354</strain>
        <tissue evidence="1">Mantle</tissue>
    </source>
</reference>
<protein>
    <submittedName>
        <fullName evidence="1">Uncharacterized protein</fullName>
    </submittedName>
</protein>
<dbReference type="Proteomes" id="UP001195483">
    <property type="component" value="Unassembled WGS sequence"/>
</dbReference>
<accession>A0AAE0W2E5</accession>